<evidence type="ECO:0000313" key="3">
    <source>
        <dbReference type="Proteomes" id="UP000762676"/>
    </source>
</evidence>
<reference evidence="2 3" key="1">
    <citation type="journal article" date="2021" name="Elife">
        <title>Chloroplast acquisition without the gene transfer in kleptoplastic sea slugs, Plakobranchus ocellatus.</title>
        <authorList>
            <person name="Maeda T."/>
            <person name="Takahashi S."/>
            <person name="Yoshida T."/>
            <person name="Shimamura S."/>
            <person name="Takaki Y."/>
            <person name="Nagai Y."/>
            <person name="Toyoda A."/>
            <person name="Suzuki Y."/>
            <person name="Arimoto A."/>
            <person name="Ishii H."/>
            <person name="Satoh N."/>
            <person name="Nishiyama T."/>
            <person name="Hasebe M."/>
            <person name="Maruyama T."/>
            <person name="Minagawa J."/>
            <person name="Obokata J."/>
            <person name="Shigenobu S."/>
        </authorList>
    </citation>
    <scope>NUCLEOTIDE SEQUENCE [LARGE SCALE GENOMIC DNA]</scope>
</reference>
<feature type="region of interest" description="Disordered" evidence="1">
    <location>
        <begin position="1"/>
        <end position="34"/>
    </location>
</feature>
<evidence type="ECO:0000256" key="1">
    <source>
        <dbReference type="SAM" id="MobiDB-lite"/>
    </source>
</evidence>
<keyword evidence="3" id="KW-1185">Reference proteome</keyword>
<comment type="caution">
    <text evidence="2">The sequence shown here is derived from an EMBL/GenBank/DDBJ whole genome shotgun (WGS) entry which is preliminary data.</text>
</comment>
<gene>
    <name evidence="2" type="ORF">ElyMa_000491400</name>
</gene>
<organism evidence="2 3">
    <name type="scientific">Elysia marginata</name>
    <dbReference type="NCBI Taxonomy" id="1093978"/>
    <lineage>
        <taxon>Eukaryota</taxon>
        <taxon>Metazoa</taxon>
        <taxon>Spiralia</taxon>
        <taxon>Lophotrochozoa</taxon>
        <taxon>Mollusca</taxon>
        <taxon>Gastropoda</taxon>
        <taxon>Heterobranchia</taxon>
        <taxon>Euthyneura</taxon>
        <taxon>Panpulmonata</taxon>
        <taxon>Sacoglossa</taxon>
        <taxon>Placobranchoidea</taxon>
        <taxon>Plakobranchidae</taxon>
        <taxon>Elysia</taxon>
    </lineage>
</organism>
<dbReference type="EMBL" id="BMAT01000942">
    <property type="protein sequence ID" value="GFR76778.1"/>
    <property type="molecule type" value="Genomic_DNA"/>
</dbReference>
<proteinExistence type="predicted"/>
<dbReference type="AlphaFoldDB" id="A0AAV4FTH3"/>
<dbReference type="Proteomes" id="UP000762676">
    <property type="component" value="Unassembled WGS sequence"/>
</dbReference>
<sequence>MLRYANASHPLSLVSNQPLKSTRKKIKSSSTSRHLGSRDYPIYAKLSRVTGSSCDWLARDAGRRPGNWKDDIPLTCQMTKLSSDRGL</sequence>
<evidence type="ECO:0000313" key="2">
    <source>
        <dbReference type="EMBL" id="GFR76778.1"/>
    </source>
</evidence>
<accession>A0AAV4FTH3</accession>
<name>A0AAV4FTH3_9GAST</name>
<protein>
    <submittedName>
        <fullName evidence="2">Uncharacterized protein</fullName>
    </submittedName>
</protein>